<evidence type="ECO:0000313" key="7">
    <source>
        <dbReference type="EMBL" id="MBL3689794.1"/>
    </source>
</evidence>
<keyword evidence="8" id="KW-1185">Reference proteome</keyword>
<dbReference type="InterPro" id="IPR006129">
    <property type="entry name" value="AdhesinB"/>
</dbReference>
<dbReference type="PRINTS" id="PR00691">
    <property type="entry name" value="ADHESINB"/>
</dbReference>
<proteinExistence type="inferred from homology"/>
<dbReference type="Proteomes" id="UP001646141">
    <property type="component" value="Unassembled WGS sequence"/>
</dbReference>
<evidence type="ECO:0000313" key="8">
    <source>
        <dbReference type="Proteomes" id="UP001646141"/>
    </source>
</evidence>
<protein>
    <submittedName>
        <fullName evidence="7">Zinc ABC transporter substrate-binding protein</fullName>
    </submittedName>
</protein>
<keyword evidence="4" id="KW-0732">Signal</keyword>
<organism evidence="7 8">
    <name type="scientific">Leucobacter chromiireducens subsp. chromiireducens</name>
    <dbReference type="NCBI Taxonomy" id="660067"/>
    <lineage>
        <taxon>Bacteria</taxon>
        <taxon>Bacillati</taxon>
        <taxon>Actinomycetota</taxon>
        <taxon>Actinomycetes</taxon>
        <taxon>Micrococcales</taxon>
        <taxon>Microbacteriaceae</taxon>
        <taxon>Leucobacter</taxon>
    </lineage>
</organism>
<dbReference type="Pfam" id="PF01297">
    <property type="entry name" value="ZnuA"/>
    <property type="match status" value="1"/>
</dbReference>
<sequence length="344" mass="35706">MSAWNARGQHTRGGHTEGRQHTRGRWARVLTGALAASLLLAGCATGNAGASAAGDAAASAAARPSIVVTTNILGDVVQQLVGDTAEVTVLMRPGADPHSFEISAQEAAALDHAELVVSNGLGLEAGLQQHLDRVAAAGGAQFVAGDHITPLKNARSSATPDPHFWTDPQRMIEVVNAMGVALTTGDVPGFGDAARSDITERAATYAAQLGSIDAEMSARFGAIPENERTLVTNHHVFAYLAERYNFRVLGTAIPGGTTLAAPSASDLRGLVDAITEARVPTIFAESSAPDRLMRVLADEAGVDVRVVELFTESLSPPGGGAESYTEMLATNTERIASGLTRSDH</sequence>
<comment type="subcellular location">
    <subcellularLocation>
        <location evidence="1">Cell envelope</location>
    </subcellularLocation>
</comment>
<dbReference type="InterPro" id="IPR050492">
    <property type="entry name" value="Bact_metal-bind_prot9"/>
</dbReference>
<evidence type="ECO:0000256" key="2">
    <source>
        <dbReference type="ARBA" id="ARBA00022448"/>
    </source>
</evidence>
<keyword evidence="2 5" id="KW-0813">Transport</keyword>
<evidence type="ECO:0000256" key="4">
    <source>
        <dbReference type="ARBA" id="ARBA00022729"/>
    </source>
</evidence>
<dbReference type="SUPFAM" id="SSF53807">
    <property type="entry name" value="Helical backbone' metal receptor"/>
    <property type="match status" value="1"/>
</dbReference>
<comment type="similarity">
    <text evidence="5">Belongs to the bacterial solute-binding protein 9 family.</text>
</comment>
<dbReference type="PRINTS" id="PR00690">
    <property type="entry name" value="ADHESNFAMILY"/>
</dbReference>
<gene>
    <name evidence="7" type="ORF">D3226_07440</name>
</gene>
<dbReference type="Gene3D" id="3.40.50.1980">
    <property type="entry name" value="Nitrogenase molybdenum iron protein domain"/>
    <property type="match status" value="2"/>
</dbReference>
<dbReference type="EMBL" id="QYAD01000002">
    <property type="protein sequence ID" value="MBL3689794.1"/>
    <property type="molecule type" value="Genomic_DNA"/>
</dbReference>
<evidence type="ECO:0000256" key="5">
    <source>
        <dbReference type="RuleBase" id="RU003512"/>
    </source>
</evidence>
<reference evidence="7 8" key="1">
    <citation type="submission" date="2018-09" db="EMBL/GenBank/DDBJ databases">
        <title>Comparative genomics of Leucobacter spp.</title>
        <authorList>
            <person name="Reis A.C."/>
            <person name="Kolvenbach B.A."/>
            <person name="Corvini P.F.X."/>
            <person name="Nunes O.C."/>
        </authorList>
    </citation>
    <scope>NUCLEOTIDE SEQUENCE [LARGE SCALE GENOMIC DNA]</scope>
    <source>
        <strain evidence="7 8">L-1</strain>
    </source>
</reference>
<feature type="region of interest" description="Disordered" evidence="6">
    <location>
        <begin position="1"/>
        <end position="23"/>
    </location>
</feature>
<keyword evidence="3" id="KW-0479">Metal-binding</keyword>
<accession>A0ABS1SQK2</accession>
<evidence type="ECO:0000256" key="6">
    <source>
        <dbReference type="SAM" id="MobiDB-lite"/>
    </source>
</evidence>
<dbReference type="PANTHER" id="PTHR42953">
    <property type="entry name" value="HIGH-AFFINITY ZINC UPTAKE SYSTEM PROTEIN ZNUA-RELATED"/>
    <property type="match status" value="1"/>
</dbReference>
<evidence type="ECO:0000256" key="3">
    <source>
        <dbReference type="ARBA" id="ARBA00022723"/>
    </source>
</evidence>
<comment type="caution">
    <text evidence="7">The sequence shown here is derived from an EMBL/GenBank/DDBJ whole genome shotgun (WGS) entry which is preliminary data.</text>
</comment>
<evidence type="ECO:0000256" key="1">
    <source>
        <dbReference type="ARBA" id="ARBA00004196"/>
    </source>
</evidence>
<dbReference type="RefSeq" id="WP_202381824.1">
    <property type="nucleotide sequence ID" value="NZ_BAAAMA010000002.1"/>
</dbReference>
<dbReference type="InterPro" id="IPR006127">
    <property type="entry name" value="ZnuA-like"/>
</dbReference>
<name>A0ABS1SQK2_9MICO</name>
<dbReference type="PANTHER" id="PTHR42953:SF1">
    <property type="entry name" value="METAL-BINDING PROTEIN HI_0362-RELATED"/>
    <property type="match status" value="1"/>
</dbReference>
<dbReference type="InterPro" id="IPR006128">
    <property type="entry name" value="Lipoprotein_PsaA-like"/>
</dbReference>